<evidence type="ECO:0000313" key="2">
    <source>
        <dbReference type="Proteomes" id="UP001060215"/>
    </source>
</evidence>
<sequence>MCNAKVVDATLANLQQMTFCLQANIITVDPNFSGPFVDIAKQHDPPASAAIDSMKELAVIEQDGETNELIEKDVSMKLDKIKLDEEIRELEKTIEKKRTLRRMWEECF</sequence>
<accession>A0ACC0F9T1</accession>
<keyword evidence="2" id="KW-1185">Reference proteome</keyword>
<comment type="caution">
    <text evidence="1">The sequence shown here is derived from an EMBL/GenBank/DDBJ whole genome shotgun (WGS) entry which is preliminary data.</text>
</comment>
<proteinExistence type="predicted"/>
<dbReference type="Proteomes" id="UP001060215">
    <property type="component" value="Chromosome 15"/>
</dbReference>
<name>A0ACC0F9T1_9ERIC</name>
<protein>
    <submittedName>
        <fullName evidence="1">Uncharacterized protein</fullName>
    </submittedName>
</protein>
<evidence type="ECO:0000313" key="1">
    <source>
        <dbReference type="EMBL" id="KAI7985300.1"/>
    </source>
</evidence>
<organism evidence="1 2">
    <name type="scientific">Camellia lanceoleosa</name>
    <dbReference type="NCBI Taxonomy" id="1840588"/>
    <lineage>
        <taxon>Eukaryota</taxon>
        <taxon>Viridiplantae</taxon>
        <taxon>Streptophyta</taxon>
        <taxon>Embryophyta</taxon>
        <taxon>Tracheophyta</taxon>
        <taxon>Spermatophyta</taxon>
        <taxon>Magnoliopsida</taxon>
        <taxon>eudicotyledons</taxon>
        <taxon>Gunneridae</taxon>
        <taxon>Pentapetalae</taxon>
        <taxon>asterids</taxon>
        <taxon>Ericales</taxon>
        <taxon>Theaceae</taxon>
        <taxon>Camellia</taxon>
    </lineage>
</organism>
<reference evidence="1 2" key="1">
    <citation type="journal article" date="2022" name="Plant J.">
        <title>Chromosome-level genome of Camellia lanceoleosa provides a valuable resource for understanding genome evolution and self-incompatibility.</title>
        <authorList>
            <person name="Gong W."/>
            <person name="Xiao S."/>
            <person name="Wang L."/>
            <person name="Liao Z."/>
            <person name="Chang Y."/>
            <person name="Mo W."/>
            <person name="Hu G."/>
            <person name="Li W."/>
            <person name="Zhao G."/>
            <person name="Zhu H."/>
            <person name="Hu X."/>
            <person name="Ji K."/>
            <person name="Xiang X."/>
            <person name="Song Q."/>
            <person name="Yuan D."/>
            <person name="Jin S."/>
            <person name="Zhang L."/>
        </authorList>
    </citation>
    <scope>NUCLEOTIDE SEQUENCE [LARGE SCALE GENOMIC DNA]</scope>
    <source>
        <strain evidence="1">SQ_2022a</strain>
    </source>
</reference>
<gene>
    <name evidence="1" type="ORF">LOK49_LG14G01867</name>
</gene>
<dbReference type="EMBL" id="CM045772">
    <property type="protein sequence ID" value="KAI7985300.1"/>
    <property type="molecule type" value="Genomic_DNA"/>
</dbReference>